<proteinExistence type="predicted"/>
<sequence>MESRLFQALKAFKGADGCEANLFEEFKKIAEAAFFSGYFLVNGGCKDAYKLKLTCIEFYYHEDDGNIKDEKKYLKGEDEFGYALGAVCPNPSGVDVLFDDPQKKYHASFLIRGYKAIVPGEKEWENNEKRKNWAPHDFWYDLYGGANMLSNGKFSIEWIDESDETLGHAEPMQRININDNRLWGFKRVEKL</sequence>
<dbReference type="AlphaFoldDB" id="G6AUX3"/>
<organism evidence="1 2">
    <name type="scientific">Leyella stercorea DSM 18206</name>
    <dbReference type="NCBI Taxonomy" id="1002367"/>
    <lineage>
        <taxon>Bacteria</taxon>
        <taxon>Pseudomonadati</taxon>
        <taxon>Bacteroidota</taxon>
        <taxon>Bacteroidia</taxon>
        <taxon>Bacteroidales</taxon>
        <taxon>Prevotellaceae</taxon>
        <taxon>Leyella</taxon>
    </lineage>
</organism>
<dbReference type="Proteomes" id="UP000004407">
    <property type="component" value="Unassembled WGS sequence"/>
</dbReference>
<evidence type="ECO:0000313" key="1">
    <source>
        <dbReference type="EMBL" id="EHJ41646.1"/>
    </source>
</evidence>
<reference evidence="1 2" key="1">
    <citation type="submission" date="2011-08" db="EMBL/GenBank/DDBJ databases">
        <authorList>
            <person name="Weinstock G."/>
            <person name="Sodergren E."/>
            <person name="Clifton S."/>
            <person name="Fulton L."/>
            <person name="Fulton B."/>
            <person name="Courtney L."/>
            <person name="Fronick C."/>
            <person name="Harrison M."/>
            <person name="Strong C."/>
            <person name="Farmer C."/>
            <person name="Delahaunty K."/>
            <person name="Markovic C."/>
            <person name="Hall O."/>
            <person name="Minx P."/>
            <person name="Tomlinson C."/>
            <person name="Mitreva M."/>
            <person name="Hou S."/>
            <person name="Chen J."/>
            <person name="Wollam A."/>
            <person name="Pepin K.H."/>
            <person name="Johnson M."/>
            <person name="Bhonagiri V."/>
            <person name="Zhang X."/>
            <person name="Suruliraj S."/>
            <person name="Warren W."/>
            <person name="Chinwalla A."/>
            <person name="Mardis E.R."/>
            <person name="Wilson R.K."/>
        </authorList>
    </citation>
    <scope>NUCLEOTIDE SEQUENCE [LARGE SCALE GENOMIC DNA]</scope>
    <source>
        <strain evidence="1 2">DSM 18206</strain>
    </source>
</reference>
<dbReference type="GeneID" id="78336272"/>
<accession>G6AUX3</accession>
<gene>
    <name evidence="1" type="ORF">HMPREF0673_00408</name>
</gene>
<name>G6AUX3_9BACT</name>
<dbReference type="EMBL" id="AFZZ01000053">
    <property type="protein sequence ID" value="EHJ41646.1"/>
    <property type="molecule type" value="Genomic_DNA"/>
</dbReference>
<protein>
    <submittedName>
        <fullName evidence="1">Uncharacterized protein</fullName>
    </submittedName>
</protein>
<dbReference type="RefSeq" id="WP_007897375.1">
    <property type="nucleotide sequence ID" value="NZ_JH379375.1"/>
</dbReference>
<evidence type="ECO:0000313" key="2">
    <source>
        <dbReference type="Proteomes" id="UP000004407"/>
    </source>
</evidence>
<comment type="caution">
    <text evidence="1">The sequence shown here is derived from an EMBL/GenBank/DDBJ whole genome shotgun (WGS) entry which is preliminary data.</text>
</comment>
<dbReference type="HOGENOM" id="CLU_111023_0_0_10"/>